<gene>
    <name evidence="1" type="ORF">C9J27_04855</name>
</gene>
<protein>
    <submittedName>
        <fullName evidence="1">Uncharacterized protein</fullName>
    </submittedName>
</protein>
<accession>A0A2T3KL69</accession>
<dbReference type="RefSeq" id="WP_107289095.1">
    <property type="nucleotide sequence ID" value="NZ_PYNF01000003.1"/>
</dbReference>
<reference evidence="1 2" key="1">
    <citation type="submission" date="2018-01" db="EMBL/GenBank/DDBJ databases">
        <title>Whole genome sequencing of Histamine producing bacteria.</title>
        <authorList>
            <person name="Butler K."/>
        </authorList>
    </citation>
    <scope>NUCLEOTIDE SEQUENCE [LARGE SCALE GENOMIC DNA]</scope>
    <source>
        <strain evidence="1 2">FS-7.2</strain>
    </source>
</reference>
<evidence type="ECO:0000313" key="1">
    <source>
        <dbReference type="EMBL" id="PSV00465.1"/>
    </source>
</evidence>
<dbReference type="Proteomes" id="UP000241426">
    <property type="component" value="Unassembled WGS sequence"/>
</dbReference>
<dbReference type="AlphaFoldDB" id="A0A2T3KL69"/>
<evidence type="ECO:0000313" key="2">
    <source>
        <dbReference type="Proteomes" id="UP000241426"/>
    </source>
</evidence>
<sequence length="503" mass="57860">MKKPSNSKQVAKRFGVAETLTLIFSYPRPFQKLVENADATDELSRKLGFSETNYNLIIKDFLETEGLKSEDVNRLKVAFSVSNLHQANLIIEWDHGKKRIILSDALLELIRLSDSRLIKELTSVEYKGLLDELKRLRLELKSSPSTTSDNYFDLRYAIFSHIRRIRNAVKNNEIKFRQISEKLAEISLGVTDNDSIFAAAKRDMYFQASKIYERHILPTVNFLNENLRLEGGNLFDVLNDIINIFVMLKEHSSADELVLSALNLSNAYKPLEKISGDVRQFLSINRDNARAFNAFEHINSILAENLSATTGMSLRNKELCGDKKLQELFNFYRHVGGSKGLQMQNAMRFNESSAFINSMKTEVDQFLELKKLIITHELEDTVCNHNNVSSATANDLKRAESLTSLIKDMPLRPTDDLYNMIHERLCNALQDYSFFDLNVAMEMINKRDLVDTKLHLKPTGFIDLIEIDDRLFQYRVRKLLKVTVDETNADSCHADHKQEIIYE</sequence>
<comment type="caution">
    <text evidence="1">The sequence shown here is derived from an EMBL/GenBank/DDBJ whole genome shotgun (WGS) entry which is preliminary data.</text>
</comment>
<proteinExistence type="predicted"/>
<dbReference type="EMBL" id="PYNF01000003">
    <property type="protein sequence ID" value="PSV00465.1"/>
    <property type="molecule type" value="Genomic_DNA"/>
</dbReference>
<name>A0A2T3KL69_9GAMM</name>
<organism evidence="1 2">
    <name type="scientific">Photobacterium kishitanii</name>
    <dbReference type="NCBI Taxonomy" id="318456"/>
    <lineage>
        <taxon>Bacteria</taxon>
        <taxon>Pseudomonadati</taxon>
        <taxon>Pseudomonadota</taxon>
        <taxon>Gammaproteobacteria</taxon>
        <taxon>Vibrionales</taxon>
        <taxon>Vibrionaceae</taxon>
        <taxon>Photobacterium</taxon>
    </lineage>
</organism>